<name>A2FQN9_TRIV3</name>
<sequence length="77" mass="9191">MPLQSDQDLQPKPPRKDYRNMEPVGYILIFFSIFFGLLLLWVICNIVECIMAWQRRRTKKLSDLEPIPIDEYSDSEE</sequence>
<organism evidence="2 3">
    <name type="scientific">Trichomonas vaginalis (strain ATCC PRA-98 / G3)</name>
    <dbReference type="NCBI Taxonomy" id="412133"/>
    <lineage>
        <taxon>Eukaryota</taxon>
        <taxon>Metamonada</taxon>
        <taxon>Parabasalia</taxon>
        <taxon>Trichomonadida</taxon>
        <taxon>Trichomonadidae</taxon>
        <taxon>Trichomonas</taxon>
    </lineage>
</organism>
<dbReference type="SMR" id="A2FQN9"/>
<dbReference type="EMBL" id="DS113947">
    <property type="protein sequence ID" value="EAX92782.1"/>
    <property type="molecule type" value="Genomic_DNA"/>
</dbReference>
<accession>A2FQN9</accession>
<evidence type="ECO:0000313" key="3">
    <source>
        <dbReference type="Proteomes" id="UP000001542"/>
    </source>
</evidence>
<evidence type="ECO:0000313" key="2">
    <source>
        <dbReference type="EMBL" id="EAX92782.1"/>
    </source>
</evidence>
<dbReference type="KEGG" id="tva:4750496"/>
<evidence type="ECO:0000256" key="1">
    <source>
        <dbReference type="SAM" id="Phobius"/>
    </source>
</evidence>
<dbReference type="InParanoid" id="A2FQN9"/>
<gene>
    <name evidence="2" type="ORF">TVAG_361620</name>
</gene>
<reference evidence="2" key="2">
    <citation type="journal article" date="2007" name="Science">
        <title>Draft genome sequence of the sexually transmitted pathogen Trichomonas vaginalis.</title>
        <authorList>
            <person name="Carlton J.M."/>
            <person name="Hirt R.P."/>
            <person name="Silva J.C."/>
            <person name="Delcher A.L."/>
            <person name="Schatz M."/>
            <person name="Zhao Q."/>
            <person name="Wortman J.R."/>
            <person name="Bidwell S.L."/>
            <person name="Alsmark U.C.M."/>
            <person name="Besteiro S."/>
            <person name="Sicheritz-Ponten T."/>
            <person name="Noel C.J."/>
            <person name="Dacks J.B."/>
            <person name="Foster P.G."/>
            <person name="Simillion C."/>
            <person name="Van de Peer Y."/>
            <person name="Miranda-Saavedra D."/>
            <person name="Barton G.J."/>
            <person name="Westrop G.D."/>
            <person name="Mueller S."/>
            <person name="Dessi D."/>
            <person name="Fiori P.L."/>
            <person name="Ren Q."/>
            <person name="Paulsen I."/>
            <person name="Zhang H."/>
            <person name="Bastida-Corcuera F.D."/>
            <person name="Simoes-Barbosa A."/>
            <person name="Brown M.T."/>
            <person name="Hayes R.D."/>
            <person name="Mukherjee M."/>
            <person name="Okumura C.Y."/>
            <person name="Schneider R."/>
            <person name="Smith A.J."/>
            <person name="Vanacova S."/>
            <person name="Villalvazo M."/>
            <person name="Haas B.J."/>
            <person name="Pertea M."/>
            <person name="Feldblyum T.V."/>
            <person name="Utterback T.R."/>
            <person name="Shu C.L."/>
            <person name="Osoegawa K."/>
            <person name="de Jong P.J."/>
            <person name="Hrdy I."/>
            <person name="Horvathova L."/>
            <person name="Zubacova Z."/>
            <person name="Dolezal P."/>
            <person name="Malik S.B."/>
            <person name="Logsdon J.M. Jr."/>
            <person name="Henze K."/>
            <person name="Gupta A."/>
            <person name="Wang C.C."/>
            <person name="Dunne R.L."/>
            <person name="Upcroft J.A."/>
            <person name="Upcroft P."/>
            <person name="White O."/>
            <person name="Salzberg S.L."/>
            <person name="Tang P."/>
            <person name="Chiu C.-H."/>
            <person name="Lee Y.-S."/>
            <person name="Embley T.M."/>
            <person name="Coombs G.H."/>
            <person name="Mottram J.C."/>
            <person name="Tachezy J."/>
            <person name="Fraser-Liggett C.M."/>
            <person name="Johnson P.J."/>
        </authorList>
    </citation>
    <scope>NUCLEOTIDE SEQUENCE [LARGE SCALE GENOMIC DNA]</scope>
    <source>
        <strain evidence="2">G3</strain>
    </source>
</reference>
<dbReference type="AlphaFoldDB" id="A2FQN9"/>
<keyword evidence="1" id="KW-0812">Transmembrane</keyword>
<keyword evidence="3" id="KW-1185">Reference proteome</keyword>
<proteinExistence type="predicted"/>
<dbReference type="RefSeq" id="XP_001305712.1">
    <property type="nucleotide sequence ID" value="XM_001305711.1"/>
</dbReference>
<reference evidence="2" key="1">
    <citation type="submission" date="2006-10" db="EMBL/GenBank/DDBJ databases">
        <authorList>
            <person name="Amadeo P."/>
            <person name="Zhao Q."/>
            <person name="Wortman J."/>
            <person name="Fraser-Liggett C."/>
            <person name="Carlton J."/>
        </authorList>
    </citation>
    <scope>NUCLEOTIDE SEQUENCE</scope>
    <source>
        <strain evidence="2">G3</strain>
    </source>
</reference>
<dbReference type="VEuPathDB" id="TrichDB:TVAGG3_0255340"/>
<keyword evidence="1" id="KW-0472">Membrane</keyword>
<dbReference type="Proteomes" id="UP000001542">
    <property type="component" value="Unassembled WGS sequence"/>
</dbReference>
<dbReference type="VEuPathDB" id="TrichDB:TVAG_361620"/>
<feature type="transmembrane region" description="Helical" evidence="1">
    <location>
        <begin position="24"/>
        <end position="53"/>
    </location>
</feature>
<protein>
    <submittedName>
        <fullName evidence="2">Uncharacterized protein</fullName>
    </submittedName>
</protein>
<keyword evidence="1" id="KW-1133">Transmembrane helix</keyword>